<dbReference type="Proteomes" id="UP000004836">
    <property type="component" value="Unassembled WGS sequence"/>
</dbReference>
<evidence type="ECO:0000313" key="1">
    <source>
        <dbReference type="EMBL" id="EJW21691.1"/>
    </source>
</evidence>
<reference evidence="1 2" key="1">
    <citation type="journal article" date="2012" name="J. Bacteriol.">
        <title>Genome Sequence of Strain IMCC14465, Isolated from the East Sea, Belonging to the PS1 Clade of Alphaproteobacteria.</title>
        <authorList>
            <person name="Yang S.J."/>
            <person name="Kang I."/>
            <person name="Cho J.C."/>
        </authorList>
    </citation>
    <scope>NUCLEOTIDE SEQUENCE [LARGE SCALE GENOMIC DNA]</scope>
    <source>
        <strain evidence="1 2">IMCC14465</strain>
    </source>
</reference>
<keyword evidence="2" id="KW-1185">Reference proteome</keyword>
<dbReference type="AlphaFoldDB" id="J9DIG3"/>
<name>J9DIG3_9PROT</name>
<protein>
    <submittedName>
        <fullName evidence="1">Uncharacterized protein</fullName>
    </submittedName>
</protein>
<dbReference type="EMBL" id="ALYF01000002">
    <property type="protein sequence ID" value="EJW21691.1"/>
    <property type="molecule type" value="Genomic_DNA"/>
</dbReference>
<proteinExistence type="predicted"/>
<accession>J9DIG3</accession>
<gene>
    <name evidence="1" type="ORF">IMCC14465_00850</name>
</gene>
<comment type="caution">
    <text evidence="1">The sequence shown here is derived from an EMBL/GenBank/DDBJ whole genome shotgun (WGS) entry which is preliminary data.</text>
</comment>
<sequence length="155" mass="18670">MDKDEIPPEELSDVEYQTQRKYGWDYFFKKNPNISINYLIHLERLWVELKNKSDKKTKKTQDLNLMLYAIRASNMGQHAPQITERLYQLIEDKINYKGMSPYQNMVESRHIIDVYDDLKPEYKKEDLIKKLAELTGRTEIAIEEVIKKRKKWSKQ</sequence>
<evidence type="ECO:0000313" key="2">
    <source>
        <dbReference type="Proteomes" id="UP000004836"/>
    </source>
</evidence>
<organism evidence="1 2">
    <name type="scientific">alpha proteobacterium IMCC14465</name>
    <dbReference type="NCBI Taxonomy" id="1220535"/>
    <lineage>
        <taxon>Bacteria</taxon>
        <taxon>Pseudomonadati</taxon>
        <taxon>Pseudomonadota</taxon>
        <taxon>Alphaproteobacteria</taxon>
        <taxon>PS1 clade</taxon>
    </lineage>
</organism>